<gene>
    <name evidence="13" type="ORF">G2W53_023201</name>
</gene>
<keyword evidence="4 13" id="KW-0762">Sugar transport</keyword>
<evidence type="ECO:0000256" key="3">
    <source>
        <dbReference type="ARBA" id="ARBA00022448"/>
    </source>
</evidence>
<evidence type="ECO:0000313" key="13">
    <source>
        <dbReference type="EMBL" id="KAF7817746.1"/>
    </source>
</evidence>
<evidence type="ECO:0000256" key="2">
    <source>
        <dbReference type="ARBA" id="ARBA00010992"/>
    </source>
</evidence>
<name>A0A834WFT4_9FABA</name>
<feature type="domain" description="Major facilitator superfamily (MFS) profile" evidence="12">
    <location>
        <begin position="26"/>
        <end position="445"/>
    </location>
</feature>
<accession>A0A834WFT4</accession>
<keyword evidence="6" id="KW-0769">Symport</keyword>
<sequence>MAGGGVVAGGPTRHYEGRVTAFVLVTCIVAAMGGLIFGGVTSMDEFLKKFFPSVYEKEHNLTGADENMYCKYDNQLLTLFTSSLYLAALIASFFASMVTRSFGRKTSMFIGGIVFLIGSVINGVAMNLAMLILGRILLGVGVGFANQSVPVYLSEMAPAKIRGALNMGFQIAVTVGILLANLVNYGTSKMKGGIGWRLSLGLAGVPAILMTIGSIFLPDTPNSILERGNVEEAKRMLIKIRGVANVEDELQDLIEACEESKKVDNPWKNIMEARHRPQLIFCIFIPFFQQLTGINVIMFYAPVLFKTLGFGNDASLMSSVITGIVNVIATFVSVFTVDKVGRRVLFLEGGIQMFLCQCGAAIMLAVNYGTAGSGSMSKVEADIFLFLICAFVAAFAWSWGPLGWLIPAEAFLSMLCHLKFGLFFFFAAFVFVMTIFIYLLLPETRGVPIEEMTQVFKEHWFWSKYIPEDALPHNPPTKADSNATNIPIEAECGSADILAGLIVRLPTVDVGDGGGTPQENVGEEEGWPPPGEKEKGKGGF</sequence>
<keyword evidence="8 11" id="KW-0472">Membrane</keyword>
<keyword evidence="3 9" id="KW-0813">Transport</keyword>
<dbReference type="PANTHER" id="PTHR23500:SF460">
    <property type="entry name" value="SUGAR TRANSPORT PROTEIN 11"/>
    <property type="match status" value="1"/>
</dbReference>
<feature type="transmembrane region" description="Helical" evidence="11">
    <location>
        <begin position="349"/>
        <end position="371"/>
    </location>
</feature>
<dbReference type="GO" id="GO:0015145">
    <property type="term" value="F:monosaccharide transmembrane transporter activity"/>
    <property type="evidence" value="ECO:0007669"/>
    <property type="project" value="InterPro"/>
</dbReference>
<feature type="transmembrane region" description="Helical" evidence="11">
    <location>
        <begin position="107"/>
        <end position="126"/>
    </location>
</feature>
<dbReference type="InterPro" id="IPR044778">
    <property type="entry name" value="MFS_STP/MST-like_plant"/>
</dbReference>
<dbReference type="FunFam" id="1.20.1250.20:FF:000002">
    <property type="entry name" value="Sugar transport protein 13"/>
    <property type="match status" value="1"/>
</dbReference>
<feature type="transmembrane region" description="Helical" evidence="11">
    <location>
        <begin position="315"/>
        <end position="337"/>
    </location>
</feature>
<keyword evidence="5 11" id="KW-0812">Transmembrane</keyword>
<feature type="transmembrane region" description="Helical" evidence="11">
    <location>
        <begin position="21"/>
        <end position="40"/>
    </location>
</feature>
<comment type="caution">
    <text evidence="13">The sequence shown here is derived from an EMBL/GenBank/DDBJ whole genome shotgun (WGS) entry which is preliminary data.</text>
</comment>
<dbReference type="GO" id="GO:0016020">
    <property type="term" value="C:membrane"/>
    <property type="evidence" value="ECO:0007669"/>
    <property type="project" value="UniProtKB-SubCell"/>
</dbReference>
<evidence type="ECO:0000256" key="10">
    <source>
        <dbReference type="SAM" id="MobiDB-lite"/>
    </source>
</evidence>
<feature type="transmembrane region" description="Helical" evidence="11">
    <location>
        <begin position="279"/>
        <end position="303"/>
    </location>
</feature>
<evidence type="ECO:0000256" key="11">
    <source>
        <dbReference type="SAM" id="Phobius"/>
    </source>
</evidence>
<keyword evidence="7 11" id="KW-1133">Transmembrane helix</keyword>
<dbReference type="PRINTS" id="PR00171">
    <property type="entry name" value="SUGRTRNSPORT"/>
</dbReference>
<feature type="transmembrane region" description="Helical" evidence="11">
    <location>
        <begin position="418"/>
        <end position="441"/>
    </location>
</feature>
<dbReference type="InterPro" id="IPR020846">
    <property type="entry name" value="MFS_dom"/>
</dbReference>
<dbReference type="EMBL" id="JAAIUW010000008">
    <property type="protein sequence ID" value="KAF7817746.1"/>
    <property type="molecule type" value="Genomic_DNA"/>
</dbReference>
<evidence type="ECO:0000313" key="14">
    <source>
        <dbReference type="Proteomes" id="UP000634136"/>
    </source>
</evidence>
<protein>
    <submittedName>
        <fullName evidence="13">Sugar transport protein 10-like</fullName>
    </submittedName>
</protein>
<evidence type="ECO:0000256" key="6">
    <source>
        <dbReference type="ARBA" id="ARBA00022847"/>
    </source>
</evidence>
<dbReference type="CDD" id="cd17361">
    <property type="entry name" value="MFS_STP"/>
    <property type="match status" value="1"/>
</dbReference>
<dbReference type="Gene3D" id="1.20.1250.20">
    <property type="entry name" value="MFS general substrate transporter like domains"/>
    <property type="match status" value="1"/>
</dbReference>
<evidence type="ECO:0000256" key="7">
    <source>
        <dbReference type="ARBA" id="ARBA00022989"/>
    </source>
</evidence>
<dbReference type="InterPro" id="IPR005829">
    <property type="entry name" value="Sugar_transporter_CS"/>
</dbReference>
<dbReference type="InterPro" id="IPR005828">
    <property type="entry name" value="MFS_sugar_transport-like"/>
</dbReference>
<feature type="transmembrane region" description="Helical" evidence="11">
    <location>
        <begin position="383"/>
        <end position="406"/>
    </location>
</feature>
<dbReference type="PROSITE" id="PS50850">
    <property type="entry name" value="MFS"/>
    <property type="match status" value="1"/>
</dbReference>
<dbReference type="OrthoDB" id="1384904at2759"/>
<evidence type="ECO:0000259" key="12">
    <source>
        <dbReference type="PROSITE" id="PS50850"/>
    </source>
</evidence>
<dbReference type="SUPFAM" id="SSF103473">
    <property type="entry name" value="MFS general substrate transporter"/>
    <property type="match status" value="1"/>
</dbReference>
<evidence type="ECO:0000256" key="4">
    <source>
        <dbReference type="ARBA" id="ARBA00022597"/>
    </source>
</evidence>
<dbReference type="GO" id="GO:0015293">
    <property type="term" value="F:symporter activity"/>
    <property type="evidence" value="ECO:0007669"/>
    <property type="project" value="UniProtKB-KW"/>
</dbReference>
<feature type="compositionally biased region" description="Basic and acidic residues" evidence="10">
    <location>
        <begin position="531"/>
        <end position="540"/>
    </location>
</feature>
<evidence type="ECO:0000256" key="1">
    <source>
        <dbReference type="ARBA" id="ARBA00004141"/>
    </source>
</evidence>
<evidence type="ECO:0000256" key="5">
    <source>
        <dbReference type="ARBA" id="ARBA00022692"/>
    </source>
</evidence>
<organism evidence="13 14">
    <name type="scientific">Senna tora</name>
    <dbReference type="NCBI Taxonomy" id="362788"/>
    <lineage>
        <taxon>Eukaryota</taxon>
        <taxon>Viridiplantae</taxon>
        <taxon>Streptophyta</taxon>
        <taxon>Embryophyta</taxon>
        <taxon>Tracheophyta</taxon>
        <taxon>Spermatophyta</taxon>
        <taxon>Magnoliopsida</taxon>
        <taxon>eudicotyledons</taxon>
        <taxon>Gunneridae</taxon>
        <taxon>Pentapetalae</taxon>
        <taxon>rosids</taxon>
        <taxon>fabids</taxon>
        <taxon>Fabales</taxon>
        <taxon>Fabaceae</taxon>
        <taxon>Caesalpinioideae</taxon>
        <taxon>Cassia clade</taxon>
        <taxon>Senna</taxon>
    </lineage>
</organism>
<comment type="subcellular location">
    <subcellularLocation>
        <location evidence="1">Membrane</location>
        <topology evidence="1">Multi-pass membrane protein</topology>
    </subcellularLocation>
</comment>
<proteinExistence type="inferred from homology"/>
<dbReference type="PROSITE" id="PS00216">
    <property type="entry name" value="SUGAR_TRANSPORT_1"/>
    <property type="match status" value="1"/>
</dbReference>
<feature type="transmembrane region" description="Helical" evidence="11">
    <location>
        <begin position="76"/>
        <end position="95"/>
    </location>
</feature>
<feature type="transmembrane region" description="Helical" evidence="11">
    <location>
        <begin position="165"/>
        <end position="183"/>
    </location>
</feature>
<feature type="transmembrane region" description="Helical" evidence="11">
    <location>
        <begin position="195"/>
        <end position="217"/>
    </location>
</feature>
<dbReference type="InterPro" id="IPR003663">
    <property type="entry name" value="Sugar/inositol_transpt"/>
</dbReference>
<feature type="region of interest" description="Disordered" evidence="10">
    <location>
        <begin position="510"/>
        <end position="540"/>
    </location>
</feature>
<reference evidence="13" key="1">
    <citation type="submission" date="2020-09" db="EMBL/GenBank/DDBJ databases">
        <title>Genome-Enabled Discovery of Anthraquinone Biosynthesis in Senna tora.</title>
        <authorList>
            <person name="Kang S.-H."/>
            <person name="Pandey R.P."/>
            <person name="Lee C.-M."/>
            <person name="Sim J.-S."/>
            <person name="Jeong J.-T."/>
            <person name="Choi B.-S."/>
            <person name="Jung M."/>
            <person name="Ginzburg D."/>
            <person name="Zhao K."/>
            <person name="Won S.Y."/>
            <person name="Oh T.-J."/>
            <person name="Yu Y."/>
            <person name="Kim N.-H."/>
            <person name="Lee O.R."/>
            <person name="Lee T.-H."/>
            <person name="Bashyal P."/>
            <person name="Kim T.-S."/>
            <person name="Lee W.-H."/>
            <person name="Kawkins C."/>
            <person name="Kim C.-K."/>
            <person name="Kim J.S."/>
            <person name="Ahn B.O."/>
            <person name="Rhee S.Y."/>
            <person name="Sohng J.K."/>
        </authorList>
    </citation>
    <scope>NUCLEOTIDE SEQUENCE</scope>
    <source>
        <tissue evidence="13">Leaf</tissue>
    </source>
</reference>
<dbReference type="NCBIfam" id="TIGR00879">
    <property type="entry name" value="SP"/>
    <property type="match status" value="1"/>
</dbReference>
<dbReference type="PROSITE" id="PS00217">
    <property type="entry name" value="SUGAR_TRANSPORT_2"/>
    <property type="match status" value="1"/>
</dbReference>
<keyword evidence="14" id="KW-1185">Reference proteome</keyword>
<dbReference type="PANTHER" id="PTHR23500">
    <property type="entry name" value="SOLUTE CARRIER FAMILY 2, FACILITATED GLUCOSE TRANSPORTER"/>
    <property type="match status" value="1"/>
</dbReference>
<dbReference type="AlphaFoldDB" id="A0A834WFT4"/>
<dbReference type="Pfam" id="PF00083">
    <property type="entry name" value="Sugar_tr"/>
    <property type="match status" value="1"/>
</dbReference>
<dbReference type="InterPro" id="IPR036259">
    <property type="entry name" value="MFS_trans_sf"/>
</dbReference>
<comment type="similarity">
    <text evidence="2 9">Belongs to the major facilitator superfamily. Sugar transporter (TC 2.A.1.1) family.</text>
</comment>
<dbReference type="InterPro" id="IPR045262">
    <property type="entry name" value="STP/PLT_plant"/>
</dbReference>
<dbReference type="Proteomes" id="UP000634136">
    <property type="component" value="Unassembled WGS sequence"/>
</dbReference>
<evidence type="ECO:0000256" key="9">
    <source>
        <dbReference type="RuleBase" id="RU003346"/>
    </source>
</evidence>
<evidence type="ECO:0000256" key="8">
    <source>
        <dbReference type="ARBA" id="ARBA00023136"/>
    </source>
</evidence>